<evidence type="ECO:0000256" key="6">
    <source>
        <dbReference type="ARBA" id="ARBA00022705"/>
    </source>
</evidence>
<dbReference type="PANTHER" id="PTHR12772">
    <property type="entry name" value="DNA REPLICATION COMPLEX GINS PROTEIN PSF2"/>
    <property type="match status" value="1"/>
</dbReference>
<evidence type="ECO:0000256" key="2">
    <source>
        <dbReference type="ARBA" id="ARBA00010565"/>
    </source>
</evidence>
<dbReference type="InterPro" id="IPR007257">
    <property type="entry name" value="GINS_Psf2"/>
</dbReference>
<evidence type="ECO:0000256" key="4">
    <source>
        <dbReference type="ARBA" id="ARBA00013969"/>
    </source>
</evidence>
<evidence type="ECO:0000256" key="3">
    <source>
        <dbReference type="ARBA" id="ARBA00011352"/>
    </source>
</evidence>
<dbReference type="GO" id="GO:0000811">
    <property type="term" value="C:GINS complex"/>
    <property type="evidence" value="ECO:0007669"/>
    <property type="project" value="TreeGrafter"/>
</dbReference>
<feature type="compositionally biased region" description="Acidic residues" evidence="10">
    <location>
        <begin position="294"/>
        <end position="304"/>
    </location>
</feature>
<proteinExistence type="inferred from homology"/>
<dbReference type="Gene3D" id="1.20.58.1020">
    <property type="match status" value="1"/>
</dbReference>
<keyword evidence="14" id="KW-1185">Reference proteome</keyword>
<feature type="region of interest" description="Disordered" evidence="10">
    <location>
        <begin position="154"/>
        <end position="181"/>
    </location>
</feature>
<reference evidence="13" key="1">
    <citation type="submission" date="2021-07" db="EMBL/GenBank/DDBJ databases">
        <authorList>
            <person name="Branca A.L. A."/>
        </authorList>
    </citation>
    <scope>NUCLEOTIDE SEQUENCE</scope>
</reference>
<comment type="subcellular location">
    <subcellularLocation>
        <location evidence="1">Nucleus</location>
    </subcellularLocation>
</comment>
<organism evidence="13 14">
    <name type="scientific">Penicillium salamii</name>
    <dbReference type="NCBI Taxonomy" id="1612424"/>
    <lineage>
        <taxon>Eukaryota</taxon>
        <taxon>Fungi</taxon>
        <taxon>Dikarya</taxon>
        <taxon>Ascomycota</taxon>
        <taxon>Pezizomycotina</taxon>
        <taxon>Eurotiomycetes</taxon>
        <taxon>Eurotiomycetidae</taxon>
        <taxon>Eurotiales</taxon>
        <taxon>Aspergillaceae</taxon>
        <taxon>Penicillium</taxon>
    </lineage>
</organism>
<evidence type="ECO:0000313" key="13">
    <source>
        <dbReference type="EMBL" id="CAG8403982.1"/>
    </source>
</evidence>
<evidence type="ECO:0000256" key="9">
    <source>
        <dbReference type="ARBA" id="ARBA00025163"/>
    </source>
</evidence>
<comment type="subunit">
    <text evidence="3">Component of the GINS complex which is a heterotetramer of SLD5, PSF1, PSF2 and PSF3.</text>
</comment>
<evidence type="ECO:0000256" key="1">
    <source>
        <dbReference type="ARBA" id="ARBA00004123"/>
    </source>
</evidence>
<keyword evidence="7" id="KW-0159">Chromosome partition</keyword>
<dbReference type="GO" id="GO:0000727">
    <property type="term" value="P:double-strand break repair via break-induced replication"/>
    <property type="evidence" value="ECO:0007669"/>
    <property type="project" value="TreeGrafter"/>
</dbReference>
<evidence type="ECO:0000259" key="11">
    <source>
        <dbReference type="Pfam" id="PF05916"/>
    </source>
</evidence>
<dbReference type="CDD" id="cd21694">
    <property type="entry name" value="GINS_B_Psf2"/>
    <property type="match status" value="1"/>
</dbReference>
<evidence type="ECO:0000256" key="7">
    <source>
        <dbReference type="ARBA" id="ARBA00022829"/>
    </source>
</evidence>
<evidence type="ECO:0000256" key="8">
    <source>
        <dbReference type="ARBA" id="ARBA00023242"/>
    </source>
</evidence>
<dbReference type="InterPro" id="IPR056784">
    <property type="entry name" value="PSF2_N"/>
</dbReference>
<dbReference type="PIRSF" id="PIRSF028998">
    <property type="entry name" value="GINS_Psf2_subgr"/>
    <property type="match status" value="1"/>
</dbReference>
<comment type="function">
    <text evidence="9">The GINS complex plays an essential role in the initiation of DNA replication. Has a role in chromosome segregation.</text>
</comment>
<keyword evidence="8" id="KW-0539">Nucleus</keyword>
<dbReference type="Pfam" id="PF05916">
    <property type="entry name" value="Sld5"/>
    <property type="match status" value="1"/>
</dbReference>
<dbReference type="FunFam" id="3.40.5.50:FF:000001">
    <property type="entry name" value="DNA replication complex GINS protein PSF2"/>
    <property type="match status" value="1"/>
</dbReference>
<sequence length="304" mass="33875">MQTYQTFLSHALQTNQRQYNAGLRLNWRLNCILFVMAFPLPRGVTASEIAFLAEMETVTVVPRQRLESLELLGGPVEPLAPPRRASLPLWLALLLKRQRRANIIPPPWLHPEPLSLILDVESQHQDYQNAFSPPPPLPGQPSVLDRDAIASAKPQYTPDGNRYYPAPPFLPHNTAQTTSSRDTPSLPFHWVEVGNLLLDSASDDLVDPDQIRRLLKDLREVRMSKMRSGVEVLDEAATGGGGVALTGVGSMELGEERGFITGVVDGLRRIGSSKEQARREQMAEQRAAGGYDATQDEEEDYMEF</sequence>
<dbReference type="InterPro" id="IPR021151">
    <property type="entry name" value="GINS_A"/>
</dbReference>
<dbReference type="OrthoDB" id="10250478at2759"/>
<dbReference type="SUPFAM" id="SSF160059">
    <property type="entry name" value="PriA/YqbF domain"/>
    <property type="match status" value="1"/>
</dbReference>
<dbReference type="GO" id="GO:0006260">
    <property type="term" value="P:DNA replication"/>
    <property type="evidence" value="ECO:0007669"/>
    <property type="project" value="UniProtKB-KW"/>
</dbReference>
<accession>A0A9W4JJV8</accession>
<name>A0A9W4JJV8_9EURO</name>
<dbReference type="EMBL" id="CAJVPG010000420">
    <property type="protein sequence ID" value="CAG8403982.1"/>
    <property type="molecule type" value="Genomic_DNA"/>
</dbReference>
<evidence type="ECO:0000256" key="10">
    <source>
        <dbReference type="SAM" id="MobiDB-lite"/>
    </source>
</evidence>
<dbReference type="PANTHER" id="PTHR12772:SF0">
    <property type="entry name" value="DNA REPLICATION COMPLEX GINS PROTEIN PSF2"/>
    <property type="match status" value="1"/>
</dbReference>
<feature type="domain" description="GINS subunit" evidence="11">
    <location>
        <begin position="181"/>
        <end position="270"/>
    </location>
</feature>
<dbReference type="Gene3D" id="3.40.5.50">
    <property type="match status" value="1"/>
</dbReference>
<feature type="domain" description="DNA replication complex GINS protein PSF2 N-terminal" evidence="12">
    <location>
        <begin position="45"/>
        <end position="104"/>
    </location>
</feature>
<dbReference type="Pfam" id="PF25005">
    <property type="entry name" value="PSF2_N"/>
    <property type="match status" value="1"/>
</dbReference>
<gene>
    <name evidence="13" type="ORF">PSALAMII_LOCUS8086</name>
</gene>
<evidence type="ECO:0000313" key="14">
    <source>
        <dbReference type="Proteomes" id="UP001152649"/>
    </source>
</evidence>
<dbReference type="SUPFAM" id="SSF158573">
    <property type="entry name" value="GINS helical bundle-like"/>
    <property type="match status" value="1"/>
</dbReference>
<dbReference type="Proteomes" id="UP001152649">
    <property type="component" value="Unassembled WGS sequence"/>
</dbReference>
<dbReference type="FunFam" id="1.20.58.1020:FF:000001">
    <property type="entry name" value="DNA replication complex GINS protein PSF2"/>
    <property type="match status" value="1"/>
</dbReference>
<evidence type="ECO:0000259" key="12">
    <source>
        <dbReference type="Pfam" id="PF25005"/>
    </source>
</evidence>
<dbReference type="CDD" id="cd11712">
    <property type="entry name" value="GINS_A_psf2"/>
    <property type="match status" value="1"/>
</dbReference>
<feature type="region of interest" description="Disordered" evidence="10">
    <location>
        <begin position="272"/>
        <end position="304"/>
    </location>
</feature>
<keyword evidence="6" id="KW-0235">DNA replication</keyword>
<dbReference type="InterPro" id="IPR036224">
    <property type="entry name" value="GINS_bundle-like_dom_sf"/>
</dbReference>
<comment type="similarity">
    <text evidence="2">Belongs to the GINS2/PSF2 family.</text>
</comment>
<evidence type="ECO:0000256" key="5">
    <source>
        <dbReference type="ARBA" id="ARBA00015139"/>
    </source>
</evidence>
<comment type="caution">
    <text evidence="13">The sequence shown here is derived from an EMBL/GenBank/DDBJ whole genome shotgun (WGS) entry which is preliminary data.</text>
</comment>
<protein>
    <recommendedName>
        <fullName evidence="5">DNA replication complex GINS protein PSF2</fullName>
    </recommendedName>
    <alternativeName>
        <fullName evidence="4">DNA replication complex GINS protein psf2</fullName>
    </alternativeName>
</protein>
<dbReference type="AlphaFoldDB" id="A0A9W4JJV8"/>
<dbReference type="GO" id="GO:0007059">
    <property type="term" value="P:chromosome segregation"/>
    <property type="evidence" value="ECO:0007669"/>
    <property type="project" value="UniProtKB-KW"/>
</dbReference>